<accession>A0A0F9KQU6</accession>
<dbReference type="EMBL" id="LAZR01007600">
    <property type="protein sequence ID" value="KKM84213.1"/>
    <property type="molecule type" value="Genomic_DNA"/>
</dbReference>
<organism evidence="1">
    <name type="scientific">marine sediment metagenome</name>
    <dbReference type="NCBI Taxonomy" id="412755"/>
    <lineage>
        <taxon>unclassified sequences</taxon>
        <taxon>metagenomes</taxon>
        <taxon>ecological metagenomes</taxon>
    </lineage>
</organism>
<sequence length="42" mass="4824">MTKIIIDCNGLTEKGTNKVETAIFNALELLDIDIYVKIRREK</sequence>
<protein>
    <submittedName>
        <fullName evidence="1">Uncharacterized protein</fullName>
    </submittedName>
</protein>
<dbReference type="AlphaFoldDB" id="A0A0F9KQU6"/>
<reference evidence="1" key="1">
    <citation type="journal article" date="2015" name="Nature">
        <title>Complex archaea that bridge the gap between prokaryotes and eukaryotes.</title>
        <authorList>
            <person name="Spang A."/>
            <person name="Saw J.H."/>
            <person name="Jorgensen S.L."/>
            <person name="Zaremba-Niedzwiedzka K."/>
            <person name="Martijn J."/>
            <person name="Lind A.E."/>
            <person name="van Eijk R."/>
            <person name="Schleper C."/>
            <person name="Guy L."/>
            <person name="Ettema T.J."/>
        </authorList>
    </citation>
    <scope>NUCLEOTIDE SEQUENCE</scope>
</reference>
<proteinExistence type="predicted"/>
<comment type="caution">
    <text evidence="1">The sequence shown here is derived from an EMBL/GenBank/DDBJ whole genome shotgun (WGS) entry which is preliminary data.</text>
</comment>
<gene>
    <name evidence="1" type="ORF">LCGC14_1301410</name>
</gene>
<name>A0A0F9KQU6_9ZZZZ</name>
<evidence type="ECO:0000313" key="1">
    <source>
        <dbReference type="EMBL" id="KKM84213.1"/>
    </source>
</evidence>